<name>A0A447JLD1_SALET</name>
<dbReference type="Proteomes" id="UP000281393">
    <property type="component" value="Chromosome"/>
</dbReference>
<evidence type="ECO:0000313" key="1">
    <source>
        <dbReference type="EMBL" id="VDY44366.1"/>
    </source>
</evidence>
<dbReference type="AlphaFoldDB" id="A0A447JLD1"/>
<dbReference type="EMBL" id="LR133909">
    <property type="protein sequence ID" value="VDY44366.1"/>
    <property type="molecule type" value="Genomic_DNA"/>
</dbReference>
<proteinExistence type="predicted"/>
<accession>A0A447JLD1</accession>
<sequence>MLSLQHQKGVIRAVQSLFSNGVRQTRVMLAADNLKRIAKQDVMLNAPVVIAMVLIMRSV</sequence>
<evidence type="ECO:0000313" key="2">
    <source>
        <dbReference type="Proteomes" id="UP000281393"/>
    </source>
</evidence>
<organism evidence="1 2">
    <name type="scientific">Salmonella enterica subsp. enterica serovar Daytona</name>
    <dbReference type="NCBI Taxonomy" id="1962639"/>
    <lineage>
        <taxon>Bacteria</taxon>
        <taxon>Pseudomonadati</taxon>
        <taxon>Pseudomonadota</taxon>
        <taxon>Gammaproteobacteria</taxon>
        <taxon>Enterobacterales</taxon>
        <taxon>Enterobacteriaceae</taxon>
        <taxon>Salmonella</taxon>
    </lineage>
</organism>
<gene>
    <name evidence="1" type="ORF">NCTC7102_04250</name>
</gene>
<reference evidence="1 2" key="1">
    <citation type="submission" date="2018-12" db="EMBL/GenBank/DDBJ databases">
        <authorList>
            <consortium name="Pathogen Informatics"/>
        </authorList>
    </citation>
    <scope>NUCLEOTIDE SEQUENCE [LARGE SCALE GENOMIC DNA]</scope>
    <source>
        <strain evidence="1 2">NCTC7102</strain>
    </source>
</reference>
<protein>
    <submittedName>
        <fullName evidence="1">Uncharacterized protein</fullName>
    </submittedName>
</protein>